<dbReference type="Pfam" id="PF13967">
    <property type="entry name" value="RSN1_TM"/>
    <property type="match status" value="1"/>
</dbReference>
<feature type="domain" description="CSC1/OSCA1-like cytosolic" evidence="11">
    <location>
        <begin position="221"/>
        <end position="417"/>
    </location>
</feature>
<feature type="transmembrane region" description="Helical" evidence="8">
    <location>
        <begin position="710"/>
        <end position="730"/>
    </location>
</feature>
<reference evidence="12" key="1">
    <citation type="submission" date="2018-07" db="EMBL/GenBank/DDBJ databases">
        <authorList>
            <person name="Quirk P.G."/>
            <person name="Krulwich T.A."/>
        </authorList>
    </citation>
    <scope>NUCLEOTIDE SEQUENCE</scope>
    <source>
        <strain evidence="12">96224</strain>
    </source>
</reference>
<feature type="transmembrane region" description="Helical" evidence="8">
    <location>
        <begin position="484"/>
        <end position="503"/>
    </location>
</feature>
<name>A0A381LDJ1_BLUGR</name>
<protein>
    <submittedName>
        <fullName evidence="12">Bgt-2370</fullName>
    </submittedName>
</protein>
<dbReference type="Pfam" id="PF14703">
    <property type="entry name" value="PHM7_cyt"/>
    <property type="match status" value="1"/>
</dbReference>
<feature type="domain" description="CSC1/OSCA1-like 7TM region" evidence="9">
    <location>
        <begin position="428"/>
        <end position="703"/>
    </location>
</feature>
<dbReference type="EMBL" id="UIGY01000111">
    <property type="protein sequence ID" value="SUZ11161.1"/>
    <property type="molecule type" value="Genomic_DNA"/>
</dbReference>
<dbReference type="InterPro" id="IPR027815">
    <property type="entry name" value="CSC1/OSCA1-like_cyt"/>
</dbReference>
<dbReference type="PANTHER" id="PTHR13018:SF5">
    <property type="entry name" value="RE44586P"/>
    <property type="match status" value="1"/>
</dbReference>
<feature type="coiled-coil region" evidence="7">
    <location>
        <begin position="343"/>
        <end position="370"/>
    </location>
</feature>
<evidence type="ECO:0000256" key="6">
    <source>
        <dbReference type="ARBA" id="ARBA00023136"/>
    </source>
</evidence>
<sequence>MTQIISSEGCKPYDPFNPHTGQDQIYVQLVLSFVLGTVAFISFCFLRTRWKSLYAGRKQQNGTIDCLPDLPDSFFGWIPVLYNVTDEQVLKSAGLDAYVFLAFFKMSIKLLTTIFIIACIVVAPINSHFVWLPSPVDVKDPRQEDRNISQTLTENSFEYQYAPSVLIDENKNNLPDPTYLWAYAFFTYLFSGLAIYFLSAQTKSIIKVRQGYLGSQPSVKSRTFKLSGIPLEFRTEDKIKEMIESLEIGKVLNVTIARNLEKLDHLVEKRYRVLRLLEESLVVYQGKQKYMRRFENQNSTPNYEADGGNSNEESHALLGTTNATDSENLGPRITVCPQTLCRRNNKIDAIRLYEEELMDLDDEVRIARKEVYPATPIAFVTMDSISASQIAVQTLLESSMNLTAKLAAAPTEILWYNTYRSRCNRMIRSWMITIFIFVLTIFWVVPVAALAGLIDLCSIQKVWPQLADVLTRHEILKSLVQTGLPTLIVSLLNLGAPFLYDFLSYKQGKISQVEIELSVISKNFFFIFFNVFLTFTVAGTATKFWSTLQDTLKDTTFLAFKLAGSVQEVAVFYLNFIILQGIGLTPLRLLEFGSMSLYPFFRMTSKTPRDYAEFMQPPIFKYGFYLPSAIFIYILCIVYSVLPVGYLILMAGIIYFINSYFTYKYQLLYAMEHHKHETGGAWPMICYRVHIGLGIFQIVMAGIIALKSQIYAAITIVPLIFFNIWYSYYFSRTHHPLMNFIALKSIQKEVNAITEISDENIATDNIFYGANRTLISNSVEGKERQQFMNSNLTAPLSSLWINSQPESNHGSTFAQNEGHNDFFPNTSRGSSLLSLGDTHVWREND</sequence>
<accession>A0A381LDJ1</accession>
<feature type="transmembrane region" description="Helical" evidence="8">
    <location>
        <begin position="622"/>
        <end position="640"/>
    </location>
</feature>
<organism evidence="12">
    <name type="scientific">Blumeria graminis f. sp. tritici 96224</name>
    <dbReference type="NCBI Taxonomy" id="1268274"/>
    <lineage>
        <taxon>Eukaryota</taxon>
        <taxon>Fungi</taxon>
        <taxon>Dikarya</taxon>
        <taxon>Ascomycota</taxon>
        <taxon>Pezizomycotina</taxon>
        <taxon>Leotiomycetes</taxon>
        <taxon>Erysiphales</taxon>
        <taxon>Erysiphaceae</taxon>
        <taxon>Blumeria</taxon>
    </lineage>
</organism>
<feature type="transmembrane region" description="Helical" evidence="8">
    <location>
        <begin position="25"/>
        <end position="46"/>
    </location>
</feature>
<evidence type="ECO:0000256" key="1">
    <source>
        <dbReference type="ARBA" id="ARBA00004141"/>
    </source>
</evidence>
<dbReference type="GO" id="GO:0005227">
    <property type="term" value="F:calcium-activated cation channel activity"/>
    <property type="evidence" value="ECO:0007669"/>
    <property type="project" value="InterPro"/>
</dbReference>
<dbReference type="GO" id="GO:0005886">
    <property type="term" value="C:plasma membrane"/>
    <property type="evidence" value="ECO:0007669"/>
    <property type="project" value="TreeGrafter"/>
</dbReference>
<dbReference type="OrthoDB" id="1689567at2759"/>
<gene>
    <name evidence="12" type="ORF">BGT96224V2_LOCUS4279</name>
</gene>
<evidence type="ECO:0000259" key="10">
    <source>
        <dbReference type="Pfam" id="PF13967"/>
    </source>
</evidence>
<feature type="transmembrane region" description="Helical" evidence="8">
    <location>
        <begin position="180"/>
        <end position="199"/>
    </location>
</feature>
<evidence type="ECO:0000256" key="5">
    <source>
        <dbReference type="ARBA" id="ARBA00022989"/>
    </source>
</evidence>
<feature type="transmembrane region" description="Helical" evidence="8">
    <location>
        <begin position="430"/>
        <end position="454"/>
    </location>
</feature>
<proteinExistence type="inferred from homology"/>
<feature type="transmembrane region" description="Helical" evidence="8">
    <location>
        <begin position="646"/>
        <end position="663"/>
    </location>
</feature>
<evidence type="ECO:0000256" key="8">
    <source>
        <dbReference type="SAM" id="Phobius"/>
    </source>
</evidence>
<keyword evidence="4 8" id="KW-0812">Transmembrane</keyword>
<dbReference type="PANTHER" id="PTHR13018">
    <property type="entry name" value="PROBABLE MEMBRANE PROTEIN DUF221-RELATED"/>
    <property type="match status" value="1"/>
</dbReference>
<evidence type="ECO:0000313" key="12">
    <source>
        <dbReference type="EMBL" id="SUZ11161.1"/>
    </source>
</evidence>
<dbReference type="InterPro" id="IPR032880">
    <property type="entry name" value="CSC1/OSCA1-like_N"/>
</dbReference>
<keyword evidence="5 8" id="KW-1133">Transmembrane helix</keyword>
<dbReference type="Pfam" id="PF02714">
    <property type="entry name" value="RSN1_7TM"/>
    <property type="match status" value="1"/>
</dbReference>
<dbReference type="InterPro" id="IPR045122">
    <property type="entry name" value="Csc1-like"/>
</dbReference>
<feature type="transmembrane region" description="Helical" evidence="8">
    <location>
        <begin position="110"/>
        <end position="131"/>
    </location>
</feature>
<keyword evidence="3" id="KW-0813">Transport</keyword>
<evidence type="ECO:0000256" key="2">
    <source>
        <dbReference type="ARBA" id="ARBA00007779"/>
    </source>
</evidence>
<feature type="transmembrane region" description="Helical" evidence="8">
    <location>
        <begin position="524"/>
        <end position="545"/>
    </location>
</feature>
<evidence type="ECO:0000259" key="11">
    <source>
        <dbReference type="Pfam" id="PF14703"/>
    </source>
</evidence>
<comment type="similarity">
    <text evidence="2">Belongs to the CSC1 (TC 1.A.17) family.</text>
</comment>
<evidence type="ECO:0000256" key="4">
    <source>
        <dbReference type="ARBA" id="ARBA00022692"/>
    </source>
</evidence>
<dbReference type="AlphaFoldDB" id="A0A381LDJ1"/>
<keyword evidence="7" id="KW-0175">Coiled coil</keyword>
<evidence type="ECO:0000256" key="7">
    <source>
        <dbReference type="SAM" id="Coils"/>
    </source>
</evidence>
<evidence type="ECO:0000256" key="3">
    <source>
        <dbReference type="ARBA" id="ARBA00022448"/>
    </source>
</evidence>
<feature type="domain" description="CSC1/OSCA1-like N-terminal transmembrane" evidence="10">
    <location>
        <begin position="25"/>
        <end position="199"/>
    </location>
</feature>
<comment type="subcellular location">
    <subcellularLocation>
        <location evidence="1">Membrane</location>
        <topology evidence="1">Multi-pass membrane protein</topology>
    </subcellularLocation>
</comment>
<evidence type="ECO:0000259" key="9">
    <source>
        <dbReference type="Pfam" id="PF02714"/>
    </source>
</evidence>
<dbReference type="InterPro" id="IPR003864">
    <property type="entry name" value="CSC1/OSCA1-like_7TM"/>
</dbReference>
<feature type="transmembrane region" description="Helical" evidence="8">
    <location>
        <begin position="684"/>
        <end position="704"/>
    </location>
</feature>
<keyword evidence="6 8" id="KW-0472">Membrane</keyword>
<feature type="transmembrane region" description="Helical" evidence="8">
    <location>
        <begin position="572"/>
        <end position="601"/>
    </location>
</feature>